<dbReference type="GO" id="GO:1901678">
    <property type="term" value="P:iron coordination entity transport"/>
    <property type="evidence" value="ECO:0007669"/>
    <property type="project" value="UniProtKB-ARBA"/>
</dbReference>
<dbReference type="SUPFAM" id="SSF53807">
    <property type="entry name" value="Helical backbone' metal receptor"/>
    <property type="match status" value="1"/>
</dbReference>
<dbReference type="RefSeq" id="WP_005605577.1">
    <property type="nucleotide sequence ID" value="NZ_CP102283.1"/>
</dbReference>
<dbReference type="Gene3D" id="3.40.50.1980">
    <property type="entry name" value="Nitrogenase molybdenum iron protein domain"/>
    <property type="match status" value="2"/>
</dbReference>
<evidence type="ECO:0000256" key="1">
    <source>
        <dbReference type="ARBA" id="ARBA00004196"/>
    </source>
</evidence>
<organism evidence="8 9">
    <name type="scientific">Granulicatella adiacens ATCC 49175</name>
    <dbReference type="NCBI Taxonomy" id="638301"/>
    <lineage>
        <taxon>Bacteria</taxon>
        <taxon>Bacillati</taxon>
        <taxon>Bacillota</taxon>
        <taxon>Bacilli</taxon>
        <taxon>Lactobacillales</taxon>
        <taxon>Carnobacteriaceae</taxon>
        <taxon>Granulicatella</taxon>
    </lineage>
</organism>
<dbReference type="InterPro" id="IPR033870">
    <property type="entry name" value="FatB"/>
</dbReference>
<comment type="similarity">
    <text evidence="2">Belongs to the bacterial solute-binding protein 8 family.</text>
</comment>
<comment type="caution">
    <text evidence="8">The sequence shown here is derived from an EMBL/GenBank/DDBJ whole genome shotgun (WGS) entry which is preliminary data.</text>
</comment>
<evidence type="ECO:0000313" key="9">
    <source>
        <dbReference type="Proteomes" id="UP000005926"/>
    </source>
</evidence>
<evidence type="ECO:0000256" key="2">
    <source>
        <dbReference type="ARBA" id="ARBA00008814"/>
    </source>
</evidence>
<evidence type="ECO:0000259" key="7">
    <source>
        <dbReference type="PROSITE" id="PS50983"/>
    </source>
</evidence>
<feature type="signal peptide" evidence="6">
    <location>
        <begin position="1"/>
        <end position="17"/>
    </location>
</feature>
<dbReference type="GO" id="GO:0030288">
    <property type="term" value="C:outer membrane-bounded periplasmic space"/>
    <property type="evidence" value="ECO:0007669"/>
    <property type="project" value="TreeGrafter"/>
</dbReference>
<feature type="coiled-coil region" evidence="5">
    <location>
        <begin position="171"/>
        <end position="198"/>
    </location>
</feature>
<accession>C8NEW2</accession>
<dbReference type="PROSITE" id="PS51257">
    <property type="entry name" value="PROKAR_LIPOPROTEIN"/>
    <property type="match status" value="1"/>
</dbReference>
<dbReference type="InterPro" id="IPR002491">
    <property type="entry name" value="ABC_transptr_periplasmic_BD"/>
</dbReference>
<dbReference type="Pfam" id="PF01497">
    <property type="entry name" value="Peripla_BP_2"/>
    <property type="match status" value="1"/>
</dbReference>
<dbReference type="InterPro" id="IPR051313">
    <property type="entry name" value="Bact_iron-sidero_bind"/>
</dbReference>
<dbReference type="PANTHER" id="PTHR30532:SF28">
    <property type="entry name" value="PETROBACTIN-BINDING PROTEIN YCLQ"/>
    <property type="match status" value="1"/>
</dbReference>
<proteinExistence type="inferred from homology"/>
<dbReference type="AlphaFoldDB" id="C8NEW2"/>
<evidence type="ECO:0000256" key="4">
    <source>
        <dbReference type="ARBA" id="ARBA00022729"/>
    </source>
</evidence>
<reference evidence="8 9" key="1">
    <citation type="submission" date="2009-08" db="EMBL/GenBank/DDBJ databases">
        <authorList>
            <person name="Muzny D."/>
            <person name="Qin X."/>
            <person name="Deng J."/>
            <person name="Jiang H."/>
            <person name="Liu Y."/>
            <person name="Qu J."/>
            <person name="Song X.-Z."/>
            <person name="Zhang L."/>
            <person name="Thornton R."/>
            <person name="Coyle M."/>
            <person name="Francisco L."/>
            <person name="Jackson L."/>
            <person name="Javaid M."/>
            <person name="Korchina V."/>
            <person name="Kovar C."/>
            <person name="Mata R."/>
            <person name="Mathew T."/>
            <person name="Ngo R."/>
            <person name="Nguyen L."/>
            <person name="Nguyen N."/>
            <person name="Okwuonu G."/>
            <person name="Ongeri F."/>
            <person name="Pham C."/>
            <person name="Simmons D."/>
            <person name="Wilczek-Boney K."/>
            <person name="Hale W."/>
            <person name="Jakkamsetti A."/>
            <person name="Pham P."/>
            <person name="Ruth R."/>
            <person name="San Lucas F."/>
            <person name="Warren J."/>
            <person name="Zhang J."/>
            <person name="Zhao Z."/>
            <person name="Zhou C."/>
            <person name="Zhu D."/>
            <person name="Lee S."/>
            <person name="Bess C."/>
            <person name="Blankenburg K."/>
            <person name="Forbes L."/>
            <person name="Fu Q."/>
            <person name="Gubbala S."/>
            <person name="Hirani K."/>
            <person name="Jayaseelan J.C."/>
            <person name="Lara F."/>
            <person name="Munidasa M."/>
            <person name="Palculict T."/>
            <person name="Patil S."/>
            <person name="Pu L.-L."/>
            <person name="Saada N."/>
            <person name="Tang L."/>
            <person name="Weissenberger G."/>
            <person name="Zhu Y."/>
            <person name="Hemphill L."/>
            <person name="Shang Y."/>
            <person name="Youmans B."/>
            <person name="Ayvaz T."/>
            <person name="Ross M."/>
            <person name="Santibanez J."/>
            <person name="Aqrawi P."/>
            <person name="Gross S."/>
            <person name="Joshi V."/>
            <person name="Fowler G."/>
            <person name="Nazareth L."/>
            <person name="Reid J."/>
            <person name="Worley K."/>
            <person name="Petrosino J."/>
            <person name="Highlander S."/>
            <person name="Gibbs R."/>
        </authorList>
    </citation>
    <scope>NUCLEOTIDE SEQUENCE [LARGE SCALE GENOMIC DNA]</scope>
    <source>
        <strain evidence="8 9">ATCC 49175</strain>
    </source>
</reference>
<comment type="subcellular location">
    <subcellularLocation>
        <location evidence="1">Cell envelope</location>
    </subcellularLocation>
</comment>
<evidence type="ECO:0000256" key="6">
    <source>
        <dbReference type="SAM" id="SignalP"/>
    </source>
</evidence>
<dbReference type="CDD" id="cd01140">
    <property type="entry name" value="FatB"/>
    <property type="match status" value="1"/>
</dbReference>
<keyword evidence="4 6" id="KW-0732">Signal</keyword>
<keyword evidence="3" id="KW-0813">Transport</keyword>
<dbReference type="HOGENOM" id="CLU_038034_3_1_9"/>
<gene>
    <name evidence="8" type="ORF">HMPREF0444_0457</name>
</gene>
<dbReference type="PROSITE" id="PS50983">
    <property type="entry name" value="FE_B12_PBP"/>
    <property type="match status" value="1"/>
</dbReference>
<dbReference type="GeneID" id="78413211"/>
<dbReference type="PANTHER" id="PTHR30532">
    <property type="entry name" value="IRON III DICITRATE-BINDING PERIPLASMIC PROTEIN"/>
    <property type="match status" value="1"/>
</dbReference>
<keyword evidence="9" id="KW-1185">Reference proteome</keyword>
<feature type="chain" id="PRO_5039023663" evidence="6">
    <location>
        <begin position="18"/>
        <end position="322"/>
    </location>
</feature>
<dbReference type="Proteomes" id="UP000005926">
    <property type="component" value="Unassembled WGS sequence"/>
</dbReference>
<protein>
    <submittedName>
        <fullName evidence="8">Periplasmic binding protein</fullName>
    </submittedName>
</protein>
<dbReference type="eggNOG" id="COG4607">
    <property type="taxonomic scope" value="Bacteria"/>
</dbReference>
<dbReference type="STRING" id="638301.HMPREF0444_0457"/>
<keyword evidence="5" id="KW-0175">Coiled coil</keyword>
<evidence type="ECO:0000256" key="3">
    <source>
        <dbReference type="ARBA" id="ARBA00022448"/>
    </source>
</evidence>
<evidence type="ECO:0000256" key="5">
    <source>
        <dbReference type="SAM" id="Coils"/>
    </source>
</evidence>
<feature type="domain" description="Fe/B12 periplasmic-binding" evidence="7">
    <location>
        <begin position="60"/>
        <end position="322"/>
    </location>
</feature>
<evidence type="ECO:0000313" key="8">
    <source>
        <dbReference type="EMBL" id="EEW37816.1"/>
    </source>
</evidence>
<name>C8NEW2_9LACT</name>
<dbReference type="EMBL" id="ACKZ01000011">
    <property type="protein sequence ID" value="EEW37816.1"/>
    <property type="molecule type" value="Genomic_DNA"/>
</dbReference>
<sequence length="322" mass="35138">MKKILALISLVAVFILAACGQTTKTDGATTQTQAAATEEKSEVTLTNGKEDVTVKTKPKKIVVFDLGVADTIRELGFVDNIAGMPLKTLPAYLKDLPSSIQPTGSMVEPDIEAIAALEPDLIIASGRTIKYLDQLKEIAPTVIFSVDQKDYWNSVSKNIRLVASLFGKEAETKAEEEIKSLEASIKKVSDVNEKSTNKTLTLMLNEGKMSAFGADSRFAFLYQSLKFKATDAKIEDSRHGQEMSFEGIKEINPDTIILLNRTLAIGGDNSNADTVLNNALFKETNAVKNNRVIQLTSDLWYLSGGGLQSTKLMIEDVQKVLQ</sequence>